<keyword evidence="1" id="KW-0472">Membrane</keyword>
<evidence type="ECO:0000313" key="3">
    <source>
        <dbReference type="Proteomes" id="UP001487740"/>
    </source>
</evidence>
<dbReference type="Proteomes" id="UP001487740">
    <property type="component" value="Unassembled WGS sequence"/>
</dbReference>
<name>A0AAW0U4P7_SCYPA</name>
<keyword evidence="1" id="KW-0812">Transmembrane</keyword>
<protein>
    <submittedName>
        <fullName evidence="2">Uncharacterized protein</fullName>
    </submittedName>
</protein>
<sequence length="107" mass="10753">MVVVVAAIANVHVVQLSPRGTTALTRGASHSKPPAVECLAATPPLASQHSHKMWRTVLLVAVVVMVVVMAATVTDPPQSLQDTGGGGGVLVLEDGFGFSGGASLLGS</sequence>
<keyword evidence="3" id="KW-1185">Reference proteome</keyword>
<reference evidence="2 3" key="1">
    <citation type="submission" date="2023-03" db="EMBL/GenBank/DDBJ databases">
        <title>High-quality genome of Scylla paramamosain provides insights in environmental adaptation.</title>
        <authorList>
            <person name="Zhang L."/>
        </authorList>
    </citation>
    <scope>NUCLEOTIDE SEQUENCE [LARGE SCALE GENOMIC DNA]</scope>
    <source>
        <strain evidence="2">LZ_2023a</strain>
        <tissue evidence="2">Muscle</tissue>
    </source>
</reference>
<proteinExistence type="predicted"/>
<evidence type="ECO:0000256" key="1">
    <source>
        <dbReference type="SAM" id="Phobius"/>
    </source>
</evidence>
<gene>
    <name evidence="2" type="ORF">O3P69_006054</name>
</gene>
<comment type="caution">
    <text evidence="2">The sequence shown here is derived from an EMBL/GenBank/DDBJ whole genome shotgun (WGS) entry which is preliminary data.</text>
</comment>
<dbReference type="EMBL" id="JARAKH010000018">
    <property type="protein sequence ID" value="KAK8395029.1"/>
    <property type="molecule type" value="Genomic_DNA"/>
</dbReference>
<dbReference type="AlphaFoldDB" id="A0AAW0U4P7"/>
<accession>A0AAW0U4P7</accession>
<evidence type="ECO:0000313" key="2">
    <source>
        <dbReference type="EMBL" id="KAK8395029.1"/>
    </source>
</evidence>
<organism evidence="2 3">
    <name type="scientific">Scylla paramamosain</name>
    <name type="common">Mud crab</name>
    <dbReference type="NCBI Taxonomy" id="85552"/>
    <lineage>
        <taxon>Eukaryota</taxon>
        <taxon>Metazoa</taxon>
        <taxon>Ecdysozoa</taxon>
        <taxon>Arthropoda</taxon>
        <taxon>Crustacea</taxon>
        <taxon>Multicrustacea</taxon>
        <taxon>Malacostraca</taxon>
        <taxon>Eumalacostraca</taxon>
        <taxon>Eucarida</taxon>
        <taxon>Decapoda</taxon>
        <taxon>Pleocyemata</taxon>
        <taxon>Brachyura</taxon>
        <taxon>Eubrachyura</taxon>
        <taxon>Portunoidea</taxon>
        <taxon>Portunidae</taxon>
        <taxon>Portuninae</taxon>
        <taxon>Scylla</taxon>
    </lineage>
</organism>
<keyword evidence="1" id="KW-1133">Transmembrane helix</keyword>
<feature type="transmembrane region" description="Helical" evidence="1">
    <location>
        <begin position="56"/>
        <end position="74"/>
    </location>
</feature>